<evidence type="ECO:0000313" key="2">
    <source>
        <dbReference type="Proteomes" id="UP000265520"/>
    </source>
</evidence>
<organism evidence="1 2">
    <name type="scientific">Trifolium medium</name>
    <dbReference type="NCBI Taxonomy" id="97028"/>
    <lineage>
        <taxon>Eukaryota</taxon>
        <taxon>Viridiplantae</taxon>
        <taxon>Streptophyta</taxon>
        <taxon>Embryophyta</taxon>
        <taxon>Tracheophyta</taxon>
        <taxon>Spermatophyta</taxon>
        <taxon>Magnoliopsida</taxon>
        <taxon>eudicotyledons</taxon>
        <taxon>Gunneridae</taxon>
        <taxon>Pentapetalae</taxon>
        <taxon>rosids</taxon>
        <taxon>fabids</taxon>
        <taxon>Fabales</taxon>
        <taxon>Fabaceae</taxon>
        <taxon>Papilionoideae</taxon>
        <taxon>50 kb inversion clade</taxon>
        <taxon>NPAAA clade</taxon>
        <taxon>Hologalegina</taxon>
        <taxon>IRL clade</taxon>
        <taxon>Trifolieae</taxon>
        <taxon>Trifolium</taxon>
    </lineage>
</organism>
<dbReference type="GO" id="GO:0030015">
    <property type="term" value="C:CCR4-NOT core complex"/>
    <property type="evidence" value="ECO:0007669"/>
    <property type="project" value="InterPro"/>
</dbReference>
<dbReference type="PANTHER" id="PTHR13162:SF8">
    <property type="entry name" value="CCR4-NOT TRANSCRIPTION COMPLEX SUBUNIT 1"/>
    <property type="match status" value="1"/>
</dbReference>
<dbReference type="GO" id="GO:0000288">
    <property type="term" value="P:nuclear-transcribed mRNA catabolic process, deadenylation-dependent decay"/>
    <property type="evidence" value="ECO:0007669"/>
    <property type="project" value="TreeGrafter"/>
</dbReference>
<sequence length="186" mass="20777">MEFNECEENDFDAILADIQKEMNMGDIVKELGYGCTVDVSQCKEVLSLFLPLTDNMLSKLLGAIAHTHAGLEDNQSTFLTFGAALGYNNLSELPPLNSWNIDVLIDTVKNIAPQTNWVRVIENLDHEGFYLPSEEAFSFLMSVYKHACKEPFPLHAVCGSVWKNTEGQLSFLKYAVSAPPEMFTFA</sequence>
<proteinExistence type="predicted"/>
<dbReference type="GO" id="GO:0000932">
    <property type="term" value="C:P-body"/>
    <property type="evidence" value="ECO:0007669"/>
    <property type="project" value="TreeGrafter"/>
</dbReference>
<dbReference type="GO" id="GO:0017148">
    <property type="term" value="P:negative regulation of translation"/>
    <property type="evidence" value="ECO:0007669"/>
    <property type="project" value="InterPro"/>
</dbReference>
<name>A0A392NXB0_9FABA</name>
<gene>
    <name evidence="1" type="ORF">A2U01_0024911</name>
</gene>
<evidence type="ECO:0000313" key="1">
    <source>
        <dbReference type="EMBL" id="MCI03870.1"/>
    </source>
</evidence>
<dbReference type="AlphaFoldDB" id="A0A392NXB0"/>
<dbReference type="InterPro" id="IPR040398">
    <property type="entry name" value="Not1"/>
</dbReference>
<dbReference type="Proteomes" id="UP000265520">
    <property type="component" value="Unassembled WGS sequence"/>
</dbReference>
<dbReference type="GO" id="GO:0060090">
    <property type="term" value="F:molecular adaptor activity"/>
    <property type="evidence" value="ECO:0007669"/>
    <property type="project" value="TreeGrafter"/>
</dbReference>
<protein>
    <submittedName>
        <fullName evidence="1">CCR4-NOT transcription complex subunit</fullName>
    </submittedName>
</protein>
<dbReference type="EMBL" id="LXQA010053521">
    <property type="protein sequence ID" value="MCI03870.1"/>
    <property type="molecule type" value="Genomic_DNA"/>
</dbReference>
<reference evidence="1 2" key="1">
    <citation type="journal article" date="2018" name="Front. Plant Sci.">
        <title>Red Clover (Trifolium pratense) and Zigzag Clover (T. medium) - A Picture of Genomic Similarities and Differences.</title>
        <authorList>
            <person name="Dluhosova J."/>
            <person name="Istvanek J."/>
            <person name="Nedelnik J."/>
            <person name="Repkova J."/>
        </authorList>
    </citation>
    <scope>NUCLEOTIDE SEQUENCE [LARGE SCALE GENOMIC DNA]</scope>
    <source>
        <strain evidence="2">cv. 10/8</strain>
        <tissue evidence="1">Leaf</tissue>
    </source>
</reference>
<comment type="caution">
    <text evidence="1">The sequence shown here is derived from an EMBL/GenBank/DDBJ whole genome shotgun (WGS) entry which is preliminary data.</text>
</comment>
<keyword evidence="2" id="KW-1185">Reference proteome</keyword>
<dbReference type="PANTHER" id="PTHR13162">
    <property type="entry name" value="CCR4-NOT TRANSCRIPTION COMPLEX"/>
    <property type="match status" value="1"/>
</dbReference>
<accession>A0A392NXB0</accession>
<feature type="non-terminal residue" evidence="1">
    <location>
        <position position="186"/>
    </location>
</feature>